<dbReference type="EMBL" id="JAAZON010000046">
    <property type="protein sequence ID" value="NMC61770.1"/>
    <property type="molecule type" value="Genomic_DNA"/>
</dbReference>
<keyword evidence="1" id="KW-1133">Transmembrane helix</keyword>
<dbReference type="InterPro" id="IPR031571">
    <property type="entry name" value="RcpC_dom"/>
</dbReference>
<gene>
    <name evidence="3" type="primary">cpaB</name>
    <name evidence="3" type="ORF">GYA55_01235</name>
</gene>
<feature type="transmembrane region" description="Helical" evidence="1">
    <location>
        <begin position="21"/>
        <end position="41"/>
    </location>
</feature>
<evidence type="ECO:0000313" key="3">
    <source>
        <dbReference type="EMBL" id="NMC61770.1"/>
    </source>
</evidence>
<accession>A0A7X9IKA5</accession>
<keyword evidence="1" id="KW-0812">Transmembrane</keyword>
<evidence type="ECO:0000259" key="2">
    <source>
        <dbReference type="Pfam" id="PF16976"/>
    </source>
</evidence>
<sequence>MLDRKFVQRRRGIKRDERERILFIAAAGGVFSLFIIVLVILSTNRPADAVNTMDPSVRGVSASVGMISLYTPEKHVESGTNLSNVKFKEMYWPRNQLPESAVRNLTEVRSMYAKNDLEPGIPLSYTNLSHEAPMESLPLRPGLRAVSIEVDATSGLEGHALPGTLVDVSLTHMVNNELTTTIIVQQARVLSYGGETKAKMDSNLRKNNTVGRTITLEVMPQDALKIQTARQMGRLGLLMRTSDDQLPNLVTEVAANQLTGAIPQAAKKTEKTCTKGRVRLNGAEYIVGCDGQLSQVMN</sequence>
<dbReference type="NCBIfam" id="TIGR03177">
    <property type="entry name" value="pilus_cpaB"/>
    <property type="match status" value="1"/>
</dbReference>
<dbReference type="AlphaFoldDB" id="A0A7X9IKA5"/>
<protein>
    <submittedName>
        <fullName evidence="3">Flp pilus assembly protein CpaB</fullName>
    </submittedName>
</protein>
<proteinExistence type="predicted"/>
<dbReference type="InterPro" id="IPR017592">
    <property type="entry name" value="Pilus_assmbl_Flp-typ_CpaB"/>
</dbReference>
<keyword evidence="1" id="KW-0472">Membrane</keyword>
<evidence type="ECO:0000256" key="1">
    <source>
        <dbReference type="SAM" id="Phobius"/>
    </source>
</evidence>
<comment type="caution">
    <text evidence="3">The sequence shown here is derived from an EMBL/GenBank/DDBJ whole genome shotgun (WGS) entry which is preliminary data.</text>
</comment>
<name>A0A7X9IKA5_9DELT</name>
<evidence type="ECO:0000313" key="4">
    <source>
        <dbReference type="Proteomes" id="UP000524246"/>
    </source>
</evidence>
<organism evidence="3 4">
    <name type="scientific">SAR324 cluster bacterium</name>
    <dbReference type="NCBI Taxonomy" id="2024889"/>
    <lineage>
        <taxon>Bacteria</taxon>
        <taxon>Deltaproteobacteria</taxon>
        <taxon>SAR324 cluster</taxon>
    </lineage>
</organism>
<dbReference type="Pfam" id="PF16976">
    <property type="entry name" value="RcpC"/>
    <property type="match status" value="1"/>
</dbReference>
<feature type="domain" description="Flp pilus assembly protein RcpC/CpaB" evidence="2">
    <location>
        <begin position="139"/>
        <end position="240"/>
    </location>
</feature>
<reference evidence="3 4" key="1">
    <citation type="journal article" date="2020" name="Biotechnol. Biofuels">
        <title>New insights from the biogas microbiome by comprehensive genome-resolved metagenomics of nearly 1600 species originating from multiple anaerobic digesters.</title>
        <authorList>
            <person name="Campanaro S."/>
            <person name="Treu L."/>
            <person name="Rodriguez-R L.M."/>
            <person name="Kovalovszki A."/>
            <person name="Ziels R.M."/>
            <person name="Maus I."/>
            <person name="Zhu X."/>
            <person name="Kougias P.G."/>
            <person name="Basile A."/>
            <person name="Luo G."/>
            <person name="Schluter A."/>
            <person name="Konstantinidis K.T."/>
            <person name="Angelidaki I."/>
        </authorList>
    </citation>
    <scope>NUCLEOTIDE SEQUENCE [LARGE SCALE GENOMIC DNA]</scope>
    <source>
        <strain evidence="3">AS27yjCOA_65</strain>
    </source>
</reference>
<dbReference type="Proteomes" id="UP000524246">
    <property type="component" value="Unassembled WGS sequence"/>
</dbReference>